<dbReference type="RefSeq" id="WP_218855506.1">
    <property type="nucleotide sequence ID" value="NZ_JACCAA010000001.1"/>
</dbReference>
<keyword evidence="4 6" id="KW-1133">Transmembrane helix</keyword>
<organism evidence="8 9">
    <name type="scientific">Nocardioides daedukensis</name>
    <dbReference type="NCBI Taxonomy" id="634462"/>
    <lineage>
        <taxon>Bacteria</taxon>
        <taxon>Bacillati</taxon>
        <taxon>Actinomycetota</taxon>
        <taxon>Actinomycetes</taxon>
        <taxon>Propionibacteriales</taxon>
        <taxon>Nocardioidaceae</taxon>
        <taxon>Nocardioides</taxon>
    </lineage>
</organism>
<dbReference type="PANTHER" id="PTHR40077:SF1">
    <property type="entry name" value="MEMBRANE PROTEIN"/>
    <property type="match status" value="1"/>
</dbReference>
<dbReference type="Pfam" id="PF12823">
    <property type="entry name" value="DUF3817"/>
    <property type="match status" value="1"/>
</dbReference>
<dbReference type="AlphaFoldDB" id="A0A7Y9S287"/>
<feature type="transmembrane region" description="Helical" evidence="6">
    <location>
        <begin position="140"/>
        <end position="158"/>
    </location>
</feature>
<name>A0A7Y9S287_9ACTN</name>
<evidence type="ECO:0000256" key="2">
    <source>
        <dbReference type="ARBA" id="ARBA00022475"/>
    </source>
</evidence>
<dbReference type="GO" id="GO:0005886">
    <property type="term" value="C:plasma membrane"/>
    <property type="evidence" value="ECO:0007669"/>
    <property type="project" value="UniProtKB-SubCell"/>
</dbReference>
<reference evidence="8 9" key="1">
    <citation type="submission" date="2020-07" db="EMBL/GenBank/DDBJ databases">
        <title>Sequencing the genomes of 1000 actinobacteria strains.</title>
        <authorList>
            <person name="Klenk H.-P."/>
        </authorList>
    </citation>
    <scope>NUCLEOTIDE SEQUENCE [LARGE SCALE GENOMIC DNA]</scope>
    <source>
        <strain evidence="8 9">DSM 23819</strain>
    </source>
</reference>
<comment type="caution">
    <text evidence="8">The sequence shown here is derived from an EMBL/GenBank/DDBJ whole genome shotgun (WGS) entry which is preliminary data.</text>
</comment>
<dbReference type="Proteomes" id="UP000540656">
    <property type="component" value="Unassembled WGS sequence"/>
</dbReference>
<evidence type="ECO:0000256" key="3">
    <source>
        <dbReference type="ARBA" id="ARBA00022692"/>
    </source>
</evidence>
<evidence type="ECO:0000313" key="9">
    <source>
        <dbReference type="Proteomes" id="UP000540656"/>
    </source>
</evidence>
<protein>
    <submittedName>
        <fullName evidence="8">Integral membrane protein</fullName>
    </submittedName>
</protein>
<evidence type="ECO:0000313" key="8">
    <source>
        <dbReference type="EMBL" id="NYG59674.1"/>
    </source>
</evidence>
<evidence type="ECO:0000259" key="7">
    <source>
        <dbReference type="Pfam" id="PF12823"/>
    </source>
</evidence>
<dbReference type="PANTHER" id="PTHR40077">
    <property type="entry name" value="MEMBRANE PROTEIN-RELATED"/>
    <property type="match status" value="1"/>
</dbReference>
<proteinExistence type="predicted"/>
<keyword evidence="3 6" id="KW-0812">Transmembrane</keyword>
<dbReference type="EMBL" id="JACCAA010000001">
    <property type="protein sequence ID" value="NYG59674.1"/>
    <property type="molecule type" value="Genomic_DNA"/>
</dbReference>
<gene>
    <name evidence="8" type="ORF">BJ980_002597</name>
</gene>
<sequence>MSNTETAVQQTSAKSGPRTLFVRLGALEAFTWAGLLVGMFLKYVTETTELAVRIFGGLHGFVFLAYCVMAVLVGIDSRWKLTRHATALVAAVVPFLTLWTTVKVERGDWGVEPAWRLRTEQPTGPLERVTATVVRNPVKGVVVILALVAVLFVVLLFVGPPGK</sequence>
<keyword evidence="5 6" id="KW-0472">Membrane</keyword>
<evidence type="ECO:0000256" key="5">
    <source>
        <dbReference type="ARBA" id="ARBA00023136"/>
    </source>
</evidence>
<dbReference type="NCBIfam" id="TIGR03954">
    <property type="entry name" value="integ_memb_HG"/>
    <property type="match status" value="1"/>
</dbReference>
<evidence type="ECO:0000256" key="6">
    <source>
        <dbReference type="SAM" id="Phobius"/>
    </source>
</evidence>
<feature type="domain" description="DUF3817" evidence="7">
    <location>
        <begin position="21"/>
        <end position="106"/>
    </location>
</feature>
<keyword evidence="9" id="KW-1185">Reference proteome</keyword>
<dbReference type="InterPro" id="IPR023845">
    <property type="entry name" value="DUF3817_TM"/>
</dbReference>
<feature type="transmembrane region" description="Helical" evidence="6">
    <location>
        <begin position="50"/>
        <end position="73"/>
    </location>
</feature>
<keyword evidence="2" id="KW-1003">Cell membrane</keyword>
<comment type="subcellular location">
    <subcellularLocation>
        <location evidence="1">Cell membrane</location>
        <topology evidence="1">Multi-pass membrane protein</topology>
    </subcellularLocation>
</comment>
<feature type="transmembrane region" description="Helical" evidence="6">
    <location>
        <begin position="20"/>
        <end position="44"/>
    </location>
</feature>
<accession>A0A7Y9S287</accession>
<evidence type="ECO:0000256" key="1">
    <source>
        <dbReference type="ARBA" id="ARBA00004651"/>
    </source>
</evidence>
<evidence type="ECO:0000256" key="4">
    <source>
        <dbReference type="ARBA" id="ARBA00022989"/>
    </source>
</evidence>